<protein>
    <recommendedName>
        <fullName evidence="4">Lipoprotein</fullName>
    </recommendedName>
</protein>
<gene>
    <name evidence="2" type="ORF">AMJ44_15845</name>
</gene>
<comment type="caution">
    <text evidence="2">The sequence shown here is derived from an EMBL/GenBank/DDBJ whole genome shotgun (WGS) entry which is preliminary data.</text>
</comment>
<evidence type="ECO:0000256" key="1">
    <source>
        <dbReference type="SAM" id="SignalP"/>
    </source>
</evidence>
<dbReference type="AlphaFoldDB" id="A0A0S7XJ65"/>
<dbReference type="PROSITE" id="PS51257">
    <property type="entry name" value="PROKAR_LIPOPROTEIN"/>
    <property type="match status" value="1"/>
</dbReference>
<accession>A0A0S7XJ65</accession>
<proteinExistence type="predicted"/>
<name>A0A0S7XJ65_UNCSA</name>
<evidence type="ECO:0000313" key="2">
    <source>
        <dbReference type="EMBL" id="KPJ62271.1"/>
    </source>
</evidence>
<reference evidence="2 3" key="1">
    <citation type="journal article" date="2015" name="Microbiome">
        <title>Genomic resolution of linkages in carbon, nitrogen, and sulfur cycling among widespread estuary sediment bacteria.</title>
        <authorList>
            <person name="Baker B.J."/>
            <person name="Lazar C.S."/>
            <person name="Teske A.P."/>
            <person name="Dick G.J."/>
        </authorList>
    </citation>
    <scope>NUCLEOTIDE SEQUENCE [LARGE SCALE GENOMIC DNA]</scope>
    <source>
        <strain evidence="2">DG_54_3</strain>
    </source>
</reference>
<feature type="chain" id="PRO_5006640090" description="Lipoprotein" evidence="1">
    <location>
        <begin position="20"/>
        <end position="169"/>
    </location>
</feature>
<keyword evidence="1" id="KW-0732">Signal</keyword>
<dbReference type="EMBL" id="LIZX01000277">
    <property type="protein sequence ID" value="KPJ62271.1"/>
    <property type="molecule type" value="Genomic_DNA"/>
</dbReference>
<feature type="signal peptide" evidence="1">
    <location>
        <begin position="1"/>
        <end position="19"/>
    </location>
</feature>
<organism evidence="2 3">
    <name type="scientific">candidate division WOR-1 bacterium DG_54_3</name>
    <dbReference type="NCBI Taxonomy" id="1703775"/>
    <lineage>
        <taxon>Bacteria</taxon>
        <taxon>Bacillati</taxon>
        <taxon>Saganbacteria</taxon>
    </lineage>
</organism>
<evidence type="ECO:0000313" key="3">
    <source>
        <dbReference type="Proteomes" id="UP000051861"/>
    </source>
</evidence>
<evidence type="ECO:0008006" key="4">
    <source>
        <dbReference type="Google" id="ProtNLM"/>
    </source>
</evidence>
<dbReference type="Proteomes" id="UP000051861">
    <property type="component" value="Unassembled WGS sequence"/>
</dbReference>
<sequence length="169" mass="18274">MKTKFFILSSALLLSIACAGSSVSQSIGYIPSQAAIALAPSGGILADAIGIELFNRGFTVVDTQQFSDFMIRHNMTELEFSQPQNLKLIKEEGIDAILMVKSVAGYDEKPQSATVRLNSTEKWGKIIAGVSWKNGWGGRAGSIADRTMRKDVPEAAKEIVQALLKQGRI</sequence>